<comment type="caution">
    <text evidence="2">The sequence shown here is derived from an EMBL/GenBank/DDBJ whole genome shotgun (WGS) entry which is preliminary data.</text>
</comment>
<feature type="region of interest" description="Disordered" evidence="1">
    <location>
        <begin position="173"/>
        <end position="197"/>
    </location>
</feature>
<evidence type="ECO:0000313" key="3">
    <source>
        <dbReference type="Proteomes" id="UP001147700"/>
    </source>
</evidence>
<keyword evidence="3" id="KW-1185">Reference proteome</keyword>
<organism evidence="2 3">
    <name type="scientific">Solirubrobacter deserti</name>
    <dbReference type="NCBI Taxonomy" id="2282478"/>
    <lineage>
        <taxon>Bacteria</taxon>
        <taxon>Bacillati</taxon>
        <taxon>Actinomycetota</taxon>
        <taxon>Thermoleophilia</taxon>
        <taxon>Solirubrobacterales</taxon>
        <taxon>Solirubrobacteraceae</taxon>
        <taxon>Solirubrobacter</taxon>
    </lineage>
</organism>
<evidence type="ECO:0000256" key="1">
    <source>
        <dbReference type="SAM" id="MobiDB-lite"/>
    </source>
</evidence>
<reference evidence="2" key="1">
    <citation type="submission" date="2022-10" db="EMBL/GenBank/DDBJ databases">
        <title>The WGS of Solirubrobacter sp. CPCC 204708.</title>
        <authorList>
            <person name="Jiang Z."/>
        </authorList>
    </citation>
    <scope>NUCLEOTIDE SEQUENCE</scope>
    <source>
        <strain evidence="2">CPCC 204708</strain>
    </source>
</reference>
<sequence>MHDGGDRGRRVLLHEPQVELDDLRVHERHQRERAGVGADVIECDHHAARAHGLDAGQHLGGLVGQGALGQLDHDLELARRAREQGHELLGHRDVEQRRLDVDEQRLAQPGVQGAAQRGGAARPLELFDQPARAGGLEQQVGAFERRPDRASRQRFIADDLTRVEVDDRLVDGADEAGLEDRAELSGAGGLLEQDRGH</sequence>
<gene>
    <name evidence="2" type="ORF">OJ962_02915</name>
</gene>
<name>A0ABT4RD38_9ACTN</name>
<evidence type="ECO:0000313" key="2">
    <source>
        <dbReference type="EMBL" id="MDA0136432.1"/>
    </source>
</evidence>
<protein>
    <submittedName>
        <fullName evidence="2">Uncharacterized protein</fullName>
    </submittedName>
</protein>
<dbReference type="Proteomes" id="UP001147700">
    <property type="component" value="Unassembled WGS sequence"/>
</dbReference>
<accession>A0ABT4RD38</accession>
<dbReference type="EMBL" id="JAPCID010000003">
    <property type="protein sequence ID" value="MDA0136432.1"/>
    <property type="molecule type" value="Genomic_DNA"/>
</dbReference>
<proteinExistence type="predicted"/>